<evidence type="ECO:0000313" key="2">
    <source>
        <dbReference type="EMBL" id="KHN69811.1"/>
    </source>
</evidence>
<evidence type="ECO:0000313" key="3">
    <source>
        <dbReference type="Proteomes" id="UP000031056"/>
    </source>
</evidence>
<protein>
    <submittedName>
        <fullName evidence="2">Uncharacterized protein</fullName>
    </submittedName>
</protein>
<dbReference type="HOGENOM" id="CLU_831834_0_0_1"/>
<comment type="caution">
    <text evidence="2">The sequence shown here is derived from an EMBL/GenBank/DDBJ whole genome shotgun (WGS) entry which is preliminary data.</text>
</comment>
<dbReference type="Proteomes" id="UP000031056">
    <property type="component" value="Unassembled WGS sequence"/>
</dbReference>
<feature type="transmembrane region" description="Helical" evidence="1">
    <location>
        <begin position="76"/>
        <end position="95"/>
    </location>
</feature>
<dbReference type="VEuPathDB" id="MicrosporidiaDB:M896_040030"/>
<feature type="transmembrane region" description="Helical" evidence="1">
    <location>
        <begin position="179"/>
        <end position="198"/>
    </location>
</feature>
<proteinExistence type="predicted"/>
<dbReference type="RefSeq" id="XP_014563853.1">
    <property type="nucleotide sequence ID" value="XM_014708367.1"/>
</dbReference>
<dbReference type="InParanoid" id="A0A0B2UFH8"/>
<feature type="transmembrane region" description="Helical" evidence="1">
    <location>
        <begin position="210"/>
        <end position="227"/>
    </location>
</feature>
<keyword evidence="1" id="KW-0812">Transmembrane</keyword>
<feature type="transmembrane region" description="Helical" evidence="1">
    <location>
        <begin position="101"/>
        <end position="126"/>
    </location>
</feature>
<feature type="transmembrane region" description="Helical" evidence="1">
    <location>
        <begin position="284"/>
        <end position="301"/>
    </location>
</feature>
<dbReference type="GeneID" id="26261442"/>
<keyword evidence="1" id="KW-1133">Transmembrane helix</keyword>
<feature type="transmembrane region" description="Helical" evidence="1">
    <location>
        <begin position="239"/>
        <end position="257"/>
    </location>
</feature>
<sequence>MVISASNNQNNTTNDAAALENSLPVIETKLADLIGSKSFILIKLKEEGDSIKSKSSAEDVVSADQKYHPTHFGREMIEMGILVSLVLLSILLNFLEVDNKIFRIAMSVAVLSCFVYCIIRTTILATMDNIPNDAMGSFFYFSTLPFTLVPICIMLKELLGEDGNTDSLLYSNEGERMLLGRYTLMIIGAFVLIQALNVLQACNDRTKSNYVIRSSFICGFSGLILFSGESFGLSKYQSIFAITLMVCLALLTSVDFIREKKRKTSNKSDHNNKILTQSNNPYRLFYMVIFLSGLNVINMSVDQGLDVGGIVKLLIDKIFPGLKLFDNLVSMNSK</sequence>
<dbReference type="AlphaFoldDB" id="A0A0B2UFH8"/>
<feature type="transmembrane region" description="Helical" evidence="1">
    <location>
        <begin position="138"/>
        <end position="159"/>
    </location>
</feature>
<dbReference type="EMBL" id="JOKQ01000004">
    <property type="protein sequence ID" value="KHN69811.1"/>
    <property type="molecule type" value="Genomic_DNA"/>
</dbReference>
<evidence type="ECO:0000256" key="1">
    <source>
        <dbReference type="SAM" id="Phobius"/>
    </source>
</evidence>
<gene>
    <name evidence="2" type="ORF">M896_040030</name>
</gene>
<name>A0A0B2UFH8_9MICR</name>
<reference evidence="2 3" key="1">
    <citation type="journal article" date="2014" name="MBio">
        <title>The Ordospora colligata genome; evolution of extreme reduction in microsporidia and host-to-parasite horizontal gene transfer.</title>
        <authorList>
            <person name="Pombert J.-F."/>
            <person name="Haag K.L."/>
            <person name="Beidas S."/>
            <person name="Ebert D."/>
            <person name="Keeling P.J."/>
        </authorList>
    </citation>
    <scope>NUCLEOTIDE SEQUENCE [LARGE SCALE GENOMIC DNA]</scope>
    <source>
        <strain evidence="2 3">OC4</strain>
    </source>
</reference>
<organism evidence="2 3">
    <name type="scientific">Ordospora colligata OC4</name>
    <dbReference type="NCBI Taxonomy" id="1354746"/>
    <lineage>
        <taxon>Eukaryota</taxon>
        <taxon>Fungi</taxon>
        <taxon>Fungi incertae sedis</taxon>
        <taxon>Microsporidia</taxon>
        <taxon>Ordosporidae</taxon>
        <taxon>Ordospora</taxon>
    </lineage>
</organism>
<keyword evidence="3" id="KW-1185">Reference proteome</keyword>
<keyword evidence="1" id="KW-0472">Membrane</keyword>
<accession>A0A0B2UFH8</accession>